<dbReference type="Proteomes" id="UP001224087">
    <property type="component" value="Segment"/>
</dbReference>
<evidence type="ECO:0000313" key="2">
    <source>
        <dbReference type="Proteomes" id="UP001224087"/>
    </source>
</evidence>
<gene>
    <name evidence="1" type="primary">ck407</name>
</gene>
<sequence length="62" mass="7032">MESQKNTKFDRTTQIAECISSAGVMCKHCDPKSIYWNKATCYSSFALAESCIKKIYRGKKDS</sequence>
<proteinExistence type="predicted"/>
<evidence type="ECO:0000313" key="1">
    <source>
        <dbReference type="EMBL" id="QIN54532.1"/>
    </source>
</evidence>
<dbReference type="EMBL" id="MN873693">
    <property type="protein sequence ID" value="QIN54532.1"/>
    <property type="molecule type" value="Genomic_DNA"/>
</dbReference>
<reference evidence="1" key="1">
    <citation type="submission" date="2019-12" db="EMBL/GenBank/DDBJ databases">
        <title>The DNA Methylation Landscape of Giant Viruses.</title>
        <authorList>
            <person name="Jeudy S."/>
            <person name="Rigou S."/>
            <person name="Alempic J.-M."/>
            <person name="Claverie J.-M."/>
            <person name="Abergel C."/>
            <person name="Legendre M."/>
        </authorList>
    </citation>
    <scope>NUCLEOTIDE SEQUENCE</scope>
    <source>
        <strain evidence="1">P4</strain>
    </source>
</reference>
<name>A0A6G8MY16_9VIRU</name>
<organism evidence="1 2">
    <name type="scientific">Cedratvirus kamchatka</name>
    <dbReference type="NCBI Taxonomy" id="2716914"/>
    <lineage>
        <taxon>Viruses</taxon>
        <taxon>Pithoviruses</taxon>
        <taxon>Orthocedratvirinae</taxon>
        <taxon>Alphacedratvirus</taxon>
        <taxon>Alphacedratvirus rossiense</taxon>
    </lineage>
</organism>
<protein>
    <submittedName>
        <fullName evidence="1">Uncharacterized protein</fullName>
    </submittedName>
</protein>
<accession>A0A6G8MY16</accession>
<keyword evidence="2" id="KW-1185">Reference proteome</keyword>